<dbReference type="Pfam" id="PF00830">
    <property type="entry name" value="Ribosomal_L28"/>
    <property type="match status" value="1"/>
</dbReference>
<evidence type="ECO:0000256" key="2">
    <source>
        <dbReference type="ARBA" id="ARBA00022980"/>
    </source>
</evidence>
<evidence type="ECO:0000256" key="4">
    <source>
        <dbReference type="SAM" id="MobiDB-lite"/>
    </source>
</evidence>
<name>A0A383BBP4_9ZZZZ</name>
<dbReference type="NCBIfam" id="TIGR00009">
    <property type="entry name" value="L28"/>
    <property type="match status" value="1"/>
</dbReference>
<comment type="similarity">
    <text evidence="1">Belongs to the bacterial ribosomal protein bL28 family.</text>
</comment>
<dbReference type="InterPro" id="IPR001383">
    <property type="entry name" value="Ribosomal_bL28_bact-type"/>
</dbReference>
<accession>A0A383BBP4</accession>
<keyword evidence="3" id="KW-0687">Ribonucleoprotein</keyword>
<evidence type="ECO:0000256" key="1">
    <source>
        <dbReference type="ARBA" id="ARBA00008760"/>
    </source>
</evidence>
<dbReference type="AlphaFoldDB" id="A0A383BBP4"/>
<feature type="region of interest" description="Disordered" evidence="4">
    <location>
        <begin position="1"/>
        <end position="25"/>
    </location>
</feature>
<gene>
    <name evidence="5" type="ORF">METZ01_LOCUS470063</name>
</gene>
<dbReference type="SUPFAM" id="SSF143800">
    <property type="entry name" value="L28p-like"/>
    <property type="match status" value="1"/>
</dbReference>
<sequence length="79" mass="9030">MSRVCKLTGKRPLRGNRVSKSNNRTNRFQYPNLQKKKIFIPELNKSVTIKISVKGMKIIDKLGLMPFLKKQGLTLADIS</sequence>
<dbReference type="InterPro" id="IPR037147">
    <property type="entry name" value="Ribosomal_bL28_sf"/>
</dbReference>
<dbReference type="Gene3D" id="2.30.170.40">
    <property type="entry name" value="Ribosomal protein L28/L24"/>
    <property type="match status" value="1"/>
</dbReference>
<dbReference type="GO" id="GO:0006412">
    <property type="term" value="P:translation"/>
    <property type="evidence" value="ECO:0007669"/>
    <property type="project" value="InterPro"/>
</dbReference>
<dbReference type="GO" id="GO:1990904">
    <property type="term" value="C:ribonucleoprotein complex"/>
    <property type="evidence" value="ECO:0007669"/>
    <property type="project" value="UniProtKB-KW"/>
</dbReference>
<dbReference type="HAMAP" id="MF_00373">
    <property type="entry name" value="Ribosomal_bL28"/>
    <property type="match status" value="1"/>
</dbReference>
<reference evidence="5" key="1">
    <citation type="submission" date="2018-05" db="EMBL/GenBank/DDBJ databases">
        <authorList>
            <person name="Lanie J.A."/>
            <person name="Ng W.-L."/>
            <person name="Kazmierczak K.M."/>
            <person name="Andrzejewski T.M."/>
            <person name="Davidsen T.M."/>
            <person name="Wayne K.J."/>
            <person name="Tettelin H."/>
            <person name="Glass J.I."/>
            <person name="Rusch D."/>
            <person name="Podicherti R."/>
            <person name="Tsui H.-C.T."/>
            <person name="Winkler M.E."/>
        </authorList>
    </citation>
    <scope>NUCLEOTIDE SEQUENCE</scope>
</reference>
<evidence type="ECO:0008006" key="6">
    <source>
        <dbReference type="Google" id="ProtNLM"/>
    </source>
</evidence>
<dbReference type="PANTHER" id="PTHR13528">
    <property type="entry name" value="39S RIBOSOMAL PROTEIN L28, MITOCHONDRIAL"/>
    <property type="match status" value="1"/>
</dbReference>
<evidence type="ECO:0000256" key="3">
    <source>
        <dbReference type="ARBA" id="ARBA00023274"/>
    </source>
</evidence>
<dbReference type="EMBL" id="UINC01198992">
    <property type="protein sequence ID" value="SVE17209.1"/>
    <property type="molecule type" value="Genomic_DNA"/>
</dbReference>
<organism evidence="5">
    <name type="scientific">marine metagenome</name>
    <dbReference type="NCBI Taxonomy" id="408172"/>
    <lineage>
        <taxon>unclassified sequences</taxon>
        <taxon>metagenomes</taxon>
        <taxon>ecological metagenomes</taxon>
    </lineage>
</organism>
<dbReference type="InterPro" id="IPR034704">
    <property type="entry name" value="Ribosomal_bL28/bL31-like_sf"/>
</dbReference>
<evidence type="ECO:0000313" key="5">
    <source>
        <dbReference type="EMBL" id="SVE17209.1"/>
    </source>
</evidence>
<dbReference type="InterPro" id="IPR026569">
    <property type="entry name" value="Ribosomal_bL28"/>
</dbReference>
<proteinExistence type="inferred from homology"/>
<dbReference type="GO" id="GO:0005840">
    <property type="term" value="C:ribosome"/>
    <property type="evidence" value="ECO:0007669"/>
    <property type="project" value="UniProtKB-KW"/>
</dbReference>
<keyword evidence="2" id="KW-0689">Ribosomal protein</keyword>
<protein>
    <recommendedName>
        <fullName evidence="6">50S ribosomal protein L28</fullName>
    </recommendedName>
</protein>
<dbReference type="PANTHER" id="PTHR13528:SF2">
    <property type="entry name" value="LARGE RIBOSOMAL SUBUNIT PROTEIN BL28M"/>
    <property type="match status" value="1"/>
</dbReference>
<dbReference type="GO" id="GO:0003735">
    <property type="term" value="F:structural constituent of ribosome"/>
    <property type="evidence" value="ECO:0007669"/>
    <property type="project" value="InterPro"/>
</dbReference>